<dbReference type="EMBL" id="WPIK01000019">
    <property type="protein sequence ID" value="MVN23164.1"/>
    <property type="molecule type" value="Genomic_DNA"/>
</dbReference>
<dbReference type="Proteomes" id="UP000462014">
    <property type="component" value="Unassembled WGS sequence"/>
</dbReference>
<dbReference type="InterPro" id="IPR029470">
    <property type="entry name" value="PDDEXK_4"/>
</dbReference>
<organism evidence="1 2">
    <name type="scientific">Mucilaginibacter arboris</name>
    <dbReference type="NCBI Taxonomy" id="2682090"/>
    <lineage>
        <taxon>Bacteria</taxon>
        <taxon>Pseudomonadati</taxon>
        <taxon>Bacteroidota</taxon>
        <taxon>Sphingobacteriia</taxon>
        <taxon>Sphingobacteriales</taxon>
        <taxon>Sphingobacteriaceae</taxon>
        <taxon>Mucilaginibacter</taxon>
    </lineage>
</organism>
<dbReference type="RefSeq" id="WP_157569135.1">
    <property type="nucleotide sequence ID" value="NZ_WPIK01000019.1"/>
</dbReference>
<comment type="caution">
    <text evidence="1">The sequence shown here is derived from an EMBL/GenBank/DDBJ whole genome shotgun (WGS) entry which is preliminary data.</text>
</comment>
<evidence type="ECO:0000313" key="2">
    <source>
        <dbReference type="Proteomes" id="UP000462014"/>
    </source>
</evidence>
<accession>A0A7K1T0S1</accession>
<keyword evidence="2" id="KW-1185">Reference proteome</keyword>
<evidence type="ECO:0000313" key="1">
    <source>
        <dbReference type="EMBL" id="MVN23164.1"/>
    </source>
</evidence>
<proteinExistence type="predicted"/>
<dbReference type="Pfam" id="PF14281">
    <property type="entry name" value="PDDEXK_4"/>
    <property type="match status" value="1"/>
</dbReference>
<name>A0A7K1T0S1_9SPHI</name>
<gene>
    <name evidence="1" type="ORF">GO621_16695</name>
</gene>
<reference evidence="1 2" key="1">
    <citation type="submission" date="2019-12" db="EMBL/GenBank/DDBJ databases">
        <title>Mucilaginibacter sp. HMF7410 genome sequencing and assembly.</title>
        <authorList>
            <person name="Kang H."/>
            <person name="Cha I."/>
            <person name="Kim H."/>
            <person name="Joh K."/>
        </authorList>
    </citation>
    <scope>NUCLEOTIDE SEQUENCE [LARGE SCALE GENOMIC DNA]</scope>
    <source>
        <strain evidence="1 2">HMF7410</strain>
    </source>
</reference>
<sequence length="193" mass="23118">MREIVLKVVESDEFAHRLNYINRNYSNLKQENLIRNAVLELLNEKFLDNSNKAFAEHPREKGSKIDLSIVNDAEKDRPYSIEFKFQYTNDYKQFADYNHFIEKDFQRSIYKKQCDMFILIISSWDKDNKKDYDGKWGIKEEHSLSRFLSSNENWKTNVGNLFSNYSNVTLDIKEITVEEPYSTNYNLYIMSRD</sequence>
<dbReference type="AlphaFoldDB" id="A0A7K1T0S1"/>
<protein>
    <submittedName>
        <fullName evidence="1">Uncharacterized protein</fullName>
    </submittedName>
</protein>